<keyword evidence="1" id="KW-0175">Coiled coil</keyword>
<dbReference type="Gene3D" id="3.40.570.10">
    <property type="entry name" value="Extracellular Endonuclease, subunit A"/>
    <property type="match status" value="1"/>
</dbReference>
<comment type="caution">
    <text evidence="5">The sequence shown here is derived from an EMBL/GenBank/DDBJ whole genome shotgun (WGS) entry which is preliminary data.</text>
</comment>
<evidence type="ECO:0000256" key="3">
    <source>
        <dbReference type="SAM" id="SignalP"/>
    </source>
</evidence>
<feature type="domain" description="Type VII secretion system protein EssD-like" evidence="4">
    <location>
        <begin position="448"/>
        <end position="538"/>
    </location>
</feature>
<organism evidence="5 6">
    <name type="scientific">Crossiella cryophila</name>
    <dbReference type="NCBI Taxonomy" id="43355"/>
    <lineage>
        <taxon>Bacteria</taxon>
        <taxon>Bacillati</taxon>
        <taxon>Actinomycetota</taxon>
        <taxon>Actinomycetes</taxon>
        <taxon>Pseudonocardiales</taxon>
        <taxon>Pseudonocardiaceae</taxon>
        <taxon>Crossiella</taxon>
    </lineage>
</organism>
<dbReference type="Gene3D" id="1.10.287.1490">
    <property type="match status" value="1"/>
</dbReference>
<proteinExistence type="predicted"/>
<accession>A0A7W7CFC0</accession>
<evidence type="ECO:0000259" key="4">
    <source>
        <dbReference type="Pfam" id="PF13930"/>
    </source>
</evidence>
<name>A0A7W7CFC0_9PSEU</name>
<evidence type="ECO:0000313" key="6">
    <source>
        <dbReference type="Proteomes" id="UP000533598"/>
    </source>
</evidence>
<feature type="chain" id="PRO_5031116818" evidence="3">
    <location>
        <begin position="37"/>
        <end position="580"/>
    </location>
</feature>
<feature type="compositionally biased region" description="Low complexity" evidence="2">
    <location>
        <begin position="231"/>
        <end position="243"/>
    </location>
</feature>
<evidence type="ECO:0000313" key="5">
    <source>
        <dbReference type="EMBL" id="MBB4678796.1"/>
    </source>
</evidence>
<gene>
    <name evidence="5" type="ORF">HNR67_004914</name>
</gene>
<dbReference type="AlphaFoldDB" id="A0A7W7CFC0"/>
<feature type="signal peptide" evidence="3">
    <location>
        <begin position="1"/>
        <end position="36"/>
    </location>
</feature>
<evidence type="ECO:0000256" key="2">
    <source>
        <dbReference type="SAM" id="MobiDB-lite"/>
    </source>
</evidence>
<dbReference type="Proteomes" id="UP000533598">
    <property type="component" value="Unassembled WGS sequence"/>
</dbReference>
<feature type="region of interest" description="Disordered" evidence="2">
    <location>
        <begin position="231"/>
        <end position="271"/>
    </location>
</feature>
<feature type="coiled-coil region" evidence="1">
    <location>
        <begin position="146"/>
        <end position="201"/>
    </location>
</feature>
<dbReference type="Pfam" id="PF13930">
    <property type="entry name" value="Endonuclea_NS_2"/>
    <property type="match status" value="1"/>
</dbReference>
<evidence type="ECO:0000256" key="1">
    <source>
        <dbReference type="SAM" id="Coils"/>
    </source>
</evidence>
<keyword evidence="6" id="KW-1185">Reference proteome</keyword>
<feature type="region of interest" description="Disordered" evidence="2">
    <location>
        <begin position="78"/>
        <end position="100"/>
    </location>
</feature>
<dbReference type="InterPro" id="IPR044929">
    <property type="entry name" value="DNA/RNA_non-sp_Endonuclease_sf"/>
</dbReference>
<dbReference type="InterPro" id="IPR044927">
    <property type="entry name" value="Endonuclea_NS_2"/>
</dbReference>
<feature type="region of interest" description="Disordered" evidence="2">
    <location>
        <begin position="374"/>
        <end position="395"/>
    </location>
</feature>
<dbReference type="EMBL" id="JACHMH010000001">
    <property type="protein sequence ID" value="MBB4678796.1"/>
    <property type="molecule type" value="Genomic_DNA"/>
</dbReference>
<reference evidence="5 6" key="1">
    <citation type="submission" date="2020-08" db="EMBL/GenBank/DDBJ databases">
        <title>Sequencing the genomes of 1000 actinobacteria strains.</title>
        <authorList>
            <person name="Klenk H.-P."/>
        </authorList>
    </citation>
    <scope>NUCLEOTIDE SEQUENCE [LARGE SCALE GENOMIC DNA]</scope>
    <source>
        <strain evidence="5 6">DSM 44230</strain>
    </source>
</reference>
<protein>
    <submittedName>
        <fullName evidence="5">Putative nucleic acid-binding Zn-ribbon protein</fullName>
    </submittedName>
</protein>
<keyword evidence="3" id="KW-0732">Signal</keyword>
<sequence length="580" mass="61343">MTMTRHRPHPSPFLRRALAVISVALLAFLPSVGVAAADTAVLAPPRPGGLDLGGQLDPKFLAELKAIETRVLQEQEQSRQLNQQKQAEEAKIQAHNQKSGAVRQKAAGWNGKAAALNQETAALQVRINAHNARPNTFRLPQQQAAYMAYNAEAAQLRSEQSQIQAKQNALNAEKAATTAEQNQITTEGQQLDREKQQLNQRITAHNNGITTLQSQLRTMLEQTAAALQEAATAPQNNGAAAGLTAGGDQGRPARVSADLGRAGNDGGDPSSPKAIRDALTKYGEANGVTVHPQPVRVLLTPGTVQRLTPGKAAGLSPYRSYDGLILNPDNRTFTALEVVAPGAAPDPVSQAINDGGQATALVDGRMLNLIRVQSVPGGRPTGRRPEKPVDCGPQGWDKIQDTDPANGHRAQGITACLNRGYLASHTGTAVGAQPPGYLWAQGFATTKGLSPTRDINACHLLAKQLGGSGSDLRNLSPCARGANASQRSSQQYRFNHMAMWEQQVRTVIDAGDAQVMYRVTPRYSGNRTVPTGYHVSIQGTYPDGTPAIGLNAVVPNILSNGYNLGTQTDAGAPVPTGGTA</sequence>